<evidence type="ECO:0000256" key="2">
    <source>
        <dbReference type="SAM" id="Phobius"/>
    </source>
</evidence>
<keyword evidence="4" id="KW-1185">Reference proteome</keyword>
<keyword evidence="2" id="KW-0472">Membrane</keyword>
<feature type="region of interest" description="Disordered" evidence="1">
    <location>
        <begin position="519"/>
        <end position="577"/>
    </location>
</feature>
<proteinExistence type="predicted"/>
<accession>A0A9P0L219</accession>
<feature type="region of interest" description="Disordered" evidence="1">
    <location>
        <begin position="671"/>
        <end position="692"/>
    </location>
</feature>
<dbReference type="InterPro" id="IPR013083">
    <property type="entry name" value="Znf_RING/FYVE/PHD"/>
</dbReference>
<reference evidence="3" key="1">
    <citation type="submission" date="2022-03" db="EMBL/GenBank/DDBJ databases">
        <authorList>
            <person name="Sayadi A."/>
        </authorList>
    </citation>
    <scope>NUCLEOTIDE SEQUENCE</scope>
</reference>
<sequence length="692" mass="76728">MKNFEIIFDPVQRIFKVITIETKMPSDIVSVVVSTGVGVSVLAGILSGVCYIIAHGVKRRRNRHRRSSLFCPVCGCELQRRPSVDSALSASGVGRWATCSRCQRRACKGRCAQFRAGEGWVCGECARPPELGEKVTGGWLRDIMETLVAPQTAPDGMGMDAEEDEDKRRRDRAEVRDFIERLVNVLLGENVDDASVNKLYNDEKYLPVAGQSPCSAHATLKQIIERLLREALNLPNLNRDTQSLPPNETDRTYEDLLATAIINKVVSNGQHTRPGSSAASLSSRTSTPRRRRVKEYFFGEETLEDKWKTTDLDTSSVSSLEEWIHSDSSFGPKKYVDRVTLTIKQDIEEVAHSESDDEDDSEYFRTNSSLLSEEEPNWFLQKRQFQGTHSPVPVPMLVPNPTTEAKVLIGDKEIDETSDLSDAGSDYGEAESVPGRTSLLIESKTVIGGKNVLVNGDSDEESSGDSGVKEVDGSASGTHTPNRHIARADITVDDDNVEDASIMSVYSNTEKVAEYTEKYGSLPRTIMKSPVPTPPARASLQKSKQQTNTSQQNGTDQTDNMKENGVQDPGDDSKEDFVVFSGSYSRREKEKWKHAIEMKNNPYSPENIEKRMKHSSSTISSLFGPDYYAKLAATPSGGRVDSPEVSLSKRINQLEEASIYSSLPRSLYTSKNSSKNFVKNPLLNFPENQKSL</sequence>
<gene>
    <name evidence="3" type="ORF">ACAOBT_LOCUS16391</name>
</gene>
<feature type="region of interest" description="Disordered" evidence="1">
    <location>
        <begin position="267"/>
        <end position="287"/>
    </location>
</feature>
<feature type="region of interest" description="Disordered" evidence="1">
    <location>
        <begin position="151"/>
        <end position="170"/>
    </location>
</feature>
<evidence type="ECO:0000256" key="1">
    <source>
        <dbReference type="SAM" id="MobiDB-lite"/>
    </source>
</evidence>
<dbReference type="AlphaFoldDB" id="A0A9P0L219"/>
<name>A0A9P0L219_ACAOB</name>
<protein>
    <submittedName>
        <fullName evidence="3">Uncharacterized protein</fullName>
    </submittedName>
</protein>
<dbReference type="EMBL" id="CAKOFQ010006968">
    <property type="protein sequence ID" value="CAH1984910.1"/>
    <property type="molecule type" value="Genomic_DNA"/>
</dbReference>
<feature type="compositionally biased region" description="Low complexity" evidence="1">
    <location>
        <begin position="541"/>
        <end position="558"/>
    </location>
</feature>
<dbReference type="OrthoDB" id="10072397at2759"/>
<dbReference type="Proteomes" id="UP001152888">
    <property type="component" value="Unassembled WGS sequence"/>
</dbReference>
<keyword evidence="2" id="KW-1133">Transmembrane helix</keyword>
<comment type="caution">
    <text evidence="3">The sequence shown here is derived from an EMBL/GenBank/DDBJ whole genome shotgun (WGS) entry which is preliminary data.</text>
</comment>
<dbReference type="Gene3D" id="3.30.40.10">
    <property type="entry name" value="Zinc/RING finger domain, C3HC4 (zinc finger)"/>
    <property type="match status" value="1"/>
</dbReference>
<feature type="region of interest" description="Disordered" evidence="1">
    <location>
        <begin position="451"/>
        <end position="497"/>
    </location>
</feature>
<feature type="transmembrane region" description="Helical" evidence="2">
    <location>
        <begin position="28"/>
        <end position="54"/>
    </location>
</feature>
<feature type="compositionally biased region" description="Low complexity" evidence="1">
    <location>
        <begin position="273"/>
        <end position="286"/>
    </location>
</feature>
<organism evidence="3 4">
    <name type="scientific">Acanthoscelides obtectus</name>
    <name type="common">Bean weevil</name>
    <name type="synonym">Bruchus obtectus</name>
    <dbReference type="NCBI Taxonomy" id="200917"/>
    <lineage>
        <taxon>Eukaryota</taxon>
        <taxon>Metazoa</taxon>
        <taxon>Ecdysozoa</taxon>
        <taxon>Arthropoda</taxon>
        <taxon>Hexapoda</taxon>
        <taxon>Insecta</taxon>
        <taxon>Pterygota</taxon>
        <taxon>Neoptera</taxon>
        <taxon>Endopterygota</taxon>
        <taxon>Coleoptera</taxon>
        <taxon>Polyphaga</taxon>
        <taxon>Cucujiformia</taxon>
        <taxon>Chrysomeloidea</taxon>
        <taxon>Chrysomelidae</taxon>
        <taxon>Bruchinae</taxon>
        <taxon>Bruchini</taxon>
        <taxon>Acanthoscelides</taxon>
    </lineage>
</organism>
<keyword evidence="2" id="KW-0812">Transmembrane</keyword>
<evidence type="ECO:0000313" key="3">
    <source>
        <dbReference type="EMBL" id="CAH1984910.1"/>
    </source>
</evidence>
<evidence type="ECO:0000313" key="4">
    <source>
        <dbReference type="Proteomes" id="UP001152888"/>
    </source>
</evidence>